<dbReference type="Gene3D" id="1.10.510.10">
    <property type="entry name" value="Transferase(Phosphotransferase) domain 1"/>
    <property type="match status" value="1"/>
</dbReference>
<keyword evidence="7" id="KW-0067">ATP-binding</keyword>
<comment type="catalytic activity">
    <reaction evidence="9">
        <text>L-seryl-[protein] + ATP = O-phospho-L-seryl-[protein] + ADP + H(+)</text>
        <dbReference type="Rhea" id="RHEA:17989"/>
        <dbReference type="Rhea" id="RHEA-COMP:9863"/>
        <dbReference type="Rhea" id="RHEA-COMP:11604"/>
        <dbReference type="ChEBI" id="CHEBI:15378"/>
        <dbReference type="ChEBI" id="CHEBI:29999"/>
        <dbReference type="ChEBI" id="CHEBI:30616"/>
        <dbReference type="ChEBI" id="CHEBI:83421"/>
        <dbReference type="ChEBI" id="CHEBI:456216"/>
        <dbReference type="EC" id="2.7.11.1"/>
    </reaction>
</comment>
<feature type="domain" description="Protein kinase" evidence="11">
    <location>
        <begin position="174"/>
        <end position="410"/>
    </location>
</feature>
<comment type="catalytic activity">
    <reaction evidence="8">
        <text>L-threonyl-[protein] + ATP = O-phospho-L-threonyl-[protein] + ADP + H(+)</text>
        <dbReference type="Rhea" id="RHEA:46608"/>
        <dbReference type="Rhea" id="RHEA-COMP:11060"/>
        <dbReference type="Rhea" id="RHEA-COMP:11605"/>
        <dbReference type="ChEBI" id="CHEBI:15378"/>
        <dbReference type="ChEBI" id="CHEBI:30013"/>
        <dbReference type="ChEBI" id="CHEBI:30616"/>
        <dbReference type="ChEBI" id="CHEBI:61977"/>
        <dbReference type="ChEBI" id="CHEBI:456216"/>
        <dbReference type="EC" id="2.7.11.1"/>
    </reaction>
</comment>
<evidence type="ECO:0000256" key="3">
    <source>
        <dbReference type="ARBA" id="ARBA00022527"/>
    </source>
</evidence>
<keyword evidence="13" id="KW-1185">Reference proteome</keyword>
<dbReference type="InterPro" id="IPR051681">
    <property type="entry name" value="Ser/Thr_Kinases-Pseudokinases"/>
</dbReference>
<feature type="region of interest" description="Disordered" evidence="10">
    <location>
        <begin position="43"/>
        <end position="112"/>
    </location>
</feature>
<evidence type="ECO:0000256" key="2">
    <source>
        <dbReference type="ARBA" id="ARBA00012513"/>
    </source>
</evidence>
<feature type="compositionally biased region" description="Polar residues" evidence="10">
    <location>
        <begin position="55"/>
        <end position="66"/>
    </location>
</feature>
<dbReference type="EMBL" id="JAUIZM010000008">
    <property type="protein sequence ID" value="KAK1368665.1"/>
    <property type="molecule type" value="Genomic_DNA"/>
</dbReference>
<gene>
    <name evidence="12" type="ORF">POM88_034757</name>
</gene>
<dbReference type="FunFam" id="3.30.200.20:FF:000060">
    <property type="entry name" value="Serine/threonine-protein kinase isoform 1"/>
    <property type="match status" value="1"/>
</dbReference>
<dbReference type="CDD" id="cd13999">
    <property type="entry name" value="STKc_MAP3K-like"/>
    <property type="match status" value="1"/>
</dbReference>
<dbReference type="Gene3D" id="3.30.200.20">
    <property type="entry name" value="Phosphorylase Kinase, domain 1"/>
    <property type="match status" value="1"/>
</dbReference>
<evidence type="ECO:0000256" key="7">
    <source>
        <dbReference type="ARBA" id="ARBA00022840"/>
    </source>
</evidence>
<dbReference type="Pfam" id="PF00069">
    <property type="entry name" value="Pkinase"/>
    <property type="match status" value="1"/>
</dbReference>
<dbReference type="SUPFAM" id="SSF56112">
    <property type="entry name" value="Protein kinase-like (PK-like)"/>
    <property type="match status" value="1"/>
</dbReference>
<keyword evidence="3" id="KW-0723">Serine/threonine-protein kinase</keyword>
<evidence type="ECO:0000256" key="10">
    <source>
        <dbReference type="SAM" id="MobiDB-lite"/>
    </source>
</evidence>
<evidence type="ECO:0000256" key="9">
    <source>
        <dbReference type="ARBA" id="ARBA00048679"/>
    </source>
</evidence>
<dbReference type="EC" id="2.7.11.1" evidence="2"/>
<accession>A0AAD8HM51</accession>
<keyword evidence="6 12" id="KW-0418">Kinase</keyword>
<reference evidence="12" key="1">
    <citation type="submission" date="2023-02" db="EMBL/GenBank/DDBJ databases">
        <title>Genome of toxic invasive species Heracleum sosnowskyi carries increased number of genes despite the absence of recent whole-genome duplications.</title>
        <authorList>
            <person name="Schelkunov M."/>
            <person name="Shtratnikova V."/>
            <person name="Makarenko M."/>
            <person name="Klepikova A."/>
            <person name="Omelchenko D."/>
            <person name="Novikova G."/>
            <person name="Obukhova E."/>
            <person name="Bogdanov V."/>
            <person name="Penin A."/>
            <person name="Logacheva M."/>
        </authorList>
    </citation>
    <scope>NUCLEOTIDE SEQUENCE</scope>
    <source>
        <strain evidence="12">Hsosn_3</strain>
        <tissue evidence="12">Leaf</tissue>
    </source>
</reference>
<dbReference type="AlphaFoldDB" id="A0AAD8HM51"/>
<dbReference type="InterPro" id="IPR001245">
    <property type="entry name" value="Ser-Thr/Tyr_kinase_cat_dom"/>
</dbReference>
<dbReference type="PANTHER" id="PTHR44329">
    <property type="entry name" value="SERINE/THREONINE-PROTEIN KINASE TNNI3K-RELATED"/>
    <property type="match status" value="1"/>
</dbReference>
<feature type="compositionally biased region" description="Basic and acidic residues" evidence="10">
    <location>
        <begin position="76"/>
        <end position="93"/>
    </location>
</feature>
<keyword evidence="4" id="KW-0808">Transferase</keyword>
<dbReference type="GO" id="GO:0004674">
    <property type="term" value="F:protein serine/threonine kinase activity"/>
    <property type="evidence" value="ECO:0007669"/>
    <property type="project" value="UniProtKB-KW"/>
</dbReference>
<comment type="similarity">
    <text evidence="1">Belongs to the protein kinase superfamily. TKL Ser/Thr protein kinase family. RAF subfamily.</text>
</comment>
<reference evidence="12" key="2">
    <citation type="submission" date="2023-05" db="EMBL/GenBank/DDBJ databases">
        <authorList>
            <person name="Schelkunov M.I."/>
        </authorList>
    </citation>
    <scope>NUCLEOTIDE SEQUENCE</scope>
    <source>
        <strain evidence="12">Hsosn_3</strain>
        <tissue evidence="12">Leaf</tissue>
    </source>
</reference>
<evidence type="ECO:0000256" key="1">
    <source>
        <dbReference type="ARBA" id="ARBA00010507"/>
    </source>
</evidence>
<proteinExistence type="inferred from homology"/>
<evidence type="ECO:0000256" key="4">
    <source>
        <dbReference type="ARBA" id="ARBA00022679"/>
    </source>
</evidence>
<dbReference type="Proteomes" id="UP001237642">
    <property type="component" value="Unassembled WGS sequence"/>
</dbReference>
<dbReference type="InterPro" id="IPR000719">
    <property type="entry name" value="Prot_kinase_dom"/>
</dbReference>
<dbReference type="PANTHER" id="PTHR44329:SF73">
    <property type="entry name" value="OS01G0201200 PROTEIN"/>
    <property type="match status" value="1"/>
</dbReference>
<keyword evidence="5" id="KW-0547">Nucleotide-binding</keyword>
<evidence type="ECO:0000256" key="8">
    <source>
        <dbReference type="ARBA" id="ARBA00047899"/>
    </source>
</evidence>
<comment type="caution">
    <text evidence="12">The sequence shown here is derived from an EMBL/GenBank/DDBJ whole genome shotgun (WGS) entry which is preliminary data.</text>
</comment>
<dbReference type="GO" id="GO:0005524">
    <property type="term" value="F:ATP binding"/>
    <property type="evidence" value="ECO:0007669"/>
    <property type="project" value="UniProtKB-KW"/>
</dbReference>
<evidence type="ECO:0000313" key="13">
    <source>
        <dbReference type="Proteomes" id="UP001237642"/>
    </source>
</evidence>
<dbReference type="InterPro" id="IPR011009">
    <property type="entry name" value="Kinase-like_dom_sf"/>
</dbReference>
<dbReference type="PROSITE" id="PS50011">
    <property type="entry name" value="PROTEIN_KINASE_DOM"/>
    <property type="match status" value="1"/>
</dbReference>
<protein>
    <recommendedName>
        <fullName evidence="2">non-specific serine/threonine protein kinase</fullName>
        <ecNumber evidence="2">2.7.11.1</ecNumber>
    </recommendedName>
</protein>
<evidence type="ECO:0000259" key="11">
    <source>
        <dbReference type="PROSITE" id="PS50011"/>
    </source>
</evidence>
<evidence type="ECO:0000256" key="5">
    <source>
        <dbReference type="ARBA" id="ARBA00022741"/>
    </source>
</evidence>
<evidence type="ECO:0000256" key="6">
    <source>
        <dbReference type="ARBA" id="ARBA00022777"/>
    </source>
</evidence>
<name>A0AAD8HM51_9APIA</name>
<organism evidence="12 13">
    <name type="scientific">Heracleum sosnowskyi</name>
    <dbReference type="NCBI Taxonomy" id="360622"/>
    <lineage>
        <taxon>Eukaryota</taxon>
        <taxon>Viridiplantae</taxon>
        <taxon>Streptophyta</taxon>
        <taxon>Embryophyta</taxon>
        <taxon>Tracheophyta</taxon>
        <taxon>Spermatophyta</taxon>
        <taxon>Magnoliopsida</taxon>
        <taxon>eudicotyledons</taxon>
        <taxon>Gunneridae</taxon>
        <taxon>Pentapetalae</taxon>
        <taxon>asterids</taxon>
        <taxon>campanulids</taxon>
        <taxon>Apiales</taxon>
        <taxon>Apiaceae</taxon>
        <taxon>Apioideae</taxon>
        <taxon>apioid superclade</taxon>
        <taxon>Tordylieae</taxon>
        <taxon>Tordyliinae</taxon>
        <taxon>Heracleum</taxon>
    </lineage>
</organism>
<evidence type="ECO:0000313" key="12">
    <source>
        <dbReference type="EMBL" id="KAK1368665.1"/>
    </source>
</evidence>
<sequence length="460" mass="51957">MGEESSWIRRTNYSHTIYHRLESGRLSVDSRLTSFPFTSQADRISGLKSRPTKGPSVTQIQLNPKTNKPRAVSPHPETKLSDTFEEARSDRKRFSTPHPVRGGSGKVLQKDSVEKKALNTKHHSKSLKNLSSMKFYDKSKSKKESAWAKFFDHGGGKVTSVESADEWMVDLSKLFIGLRFAHGAHSQLYHGAYKDEPVAVKMIRVPDDIYDGSLGAQLEKQFTREVTLLSRLHHQNVIKFLGACRKPPIFCIVTEYLSEGSLRAYLHKLEEKLPLQKVISLALDIGRGMEFVHSQDFGIACRDTSCDSLADDTGTYRWMAPEMIKRKSYSRKVDVYGFGLILWEMVSGSIPYEDMTPIQAAFAVVNKNLRPAIPDNCPAAMRALIEQCWSSYPDRRPDFCQIVKVLEQFEASLASDGNLDLVQNLTCHDHKKGIFHLIHKLGPVHHSHHTPPSTPKPRFA</sequence>
<dbReference type="Pfam" id="PF07714">
    <property type="entry name" value="PK_Tyr_Ser-Thr"/>
    <property type="match status" value="1"/>
</dbReference>